<dbReference type="Pfam" id="PF05485">
    <property type="entry name" value="THAP"/>
    <property type="match status" value="2"/>
</dbReference>
<evidence type="ECO:0000259" key="7">
    <source>
        <dbReference type="PROSITE" id="PS50950"/>
    </source>
</evidence>
<dbReference type="InterPro" id="IPR027805">
    <property type="entry name" value="Transposase_HTH_dom"/>
</dbReference>
<evidence type="ECO:0000256" key="1">
    <source>
        <dbReference type="ARBA" id="ARBA00001968"/>
    </source>
</evidence>
<comment type="cofactor">
    <cofactor evidence="1">
        <name>a divalent metal cation</name>
        <dbReference type="ChEBI" id="CHEBI:60240"/>
    </cofactor>
</comment>
<comment type="caution">
    <text evidence="8">The sequence shown here is derived from an EMBL/GenBank/DDBJ whole genome shotgun (WGS) entry which is preliminary data.</text>
</comment>
<dbReference type="PROSITE" id="PS50950">
    <property type="entry name" value="ZF_THAP"/>
    <property type="match status" value="2"/>
</dbReference>
<dbReference type="EMBL" id="JARBDR010000640">
    <property type="protein sequence ID" value="KAJ8310185.1"/>
    <property type="molecule type" value="Genomic_DNA"/>
</dbReference>
<dbReference type="InterPro" id="IPR027806">
    <property type="entry name" value="HARBI1_dom"/>
</dbReference>
<proteinExistence type="predicted"/>
<evidence type="ECO:0000256" key="2">
    <source>
        <dbReference type="ARBA" id="ARBA00022723"/>
    </source>
</evidence>
<dbReference type="SUPFAM" id="SSF57716">
    <property type="entry name" value="Glucocorticoid receptor-like (DNA-binding domain)"/>
    <property type="match status" value="2"/>
</dbReference>
<evidence type="ECO:0000313" key="8">
    <source>
        <dbReference type="EMBL" id="KAJ8310185.1"/>
    </source>
</evidence>
<dbReference type="PANTHER" id="PTHR23080">
    <property type="entry name" value="THAP DOMAIN PROTEIN"/>
    <property type="match status" value="1"/>
</dbReference>
<evidence type="ECO:0000256" key="5">
    <source>
        <dbReference type="ARBA" id="ARBA00023125"/>
    </source>
</evidence>
<sequence length="690" mass="78869">MACQKSFAIEYDGPSVDSLHLSESVIYAWGRIENNHTEADIEKSKQRSVQTDALQVDFAVPHLYVTRDGAKAWNCQVFNVSTSEKFSIKSVDDIGRFGKPVKLHNLPKKPYLRKAWMIAISRKDFSPKRTFVCLDHFPNGDGRTWRHKVPSLFLPQKKTKSVVKRTSKNSCKNSADPGLFVGHVQHDVGTFPLNLLYAKDTKASVSCTGPSMLAVDQNIQFKLSSVDESTISDRPEITIEDIQSSDTQIQFYTGLPDFSTLMALFDCLIEHGADKIIIDNNLRTATGKRKLRLVDEFLMVMMRLRFGLLLKDLEYRFRISASRISRIFSAWITFICKCLQSINQLSKSEVEQTRRIASARIHVERKMEQIKNFRILQGILPLSLGHIVDEIFFICAALTNLLPPLVMGRNYCAIKDCHNYLNKIGRFGKPVKLHNLHKEPYLRKAWMIAISRKDFSPKRTFVCSDHFPNGDGRTWRHKVPSLFLPQKKTKSVVKRTSKNSCKNSADPGLFVEHVQHDVGTFHTYAKDTKASVSCIGPSMLAVDQNIQFKLSSVDESTISDRPEITIEDIQSSKRKLRLVDEFLMVMMRLRLGLLLKDLEYRFRISASRISRIFSAWITFICKCLQSILSKSEVEQTRRIVSARIYVERKMEQIKNFRILQGILPLSLGHIVDEIFFICAALTNLLPPLVK</sequence>
<dbReference type="Pfam" id="PF13359">
    <property type="entry name" value="DDE_Tnp_4"/>
    <property type="match status" value="1"/>
</dbReference>
<dbReference type="SMART" id="SM00692">
    <property type="entry name" value="DM3"/>
    <property type="match status" value="2"/>
</dbReference>
<keyword evidence="4" id="KW-0862">Zinc</keyword>
<protein>
    <recommendedName>
        <fullName evidence="7">THAP-type domain-containing protein</fullName>
    </recommendedName>
</protein>
<evidence type="ECO:0000313" key="9">
    <source>
        <dbReference type="Proteomes" id="UP001217089"/>
    </source>
</evidence>
<feature type="domain" description="THAP-type" evidence="7">
    <location>
        <begin position="407"/>
        <end position="483"/>
    </location>
</feature>
<dbReference type="Pfam" id="PF13613">
    <property type="entry name" value="HTH_Tnp_4"/>
    <property type="match status" value="2"/>
</dbReference>
<reference evidence="8 9" key="1">
    <citation type="submission" date="2022-12" db="EMBL/GenBank/DDBJ databases">
        <title>Chromosome-level genome of Tegillarca granosa.</title>
        <authorList>
            <person name="Kim J."/>
        </authorList>
    </citation>
    <scope>NUCLEOTIDE SEQUENCE [LARGE SCALE GENOMIC DNA]</scope>
    <source>
        <strain evidence="8">Teg-2019</strain>
        <tissue evidence="8">Adductor muscle</tissue>
    </source>
</reference>
<keyword evidence="5 6" id="KW-0238">DNA-binding</keyword>
<dbReference type="SMART" id="SM00980">
    <property type="entry name" value="THAP"/>
    <property type="match status" value="2"/>
</dbReference>
<keyword evidence="2" id="KW-0479">Metal-binding</keyword>
<dbReference type="Proteomes" id="UP001217089">
    <property type="component" value="Unassembled WGS sequence"/>
</dbReference>
<evidence type="ECO:0000256" key="4">
    <source>
        <dbReference type="ARBA" id="ARBA00022833"/>
    </source>
</evidence>
<gene>
    <name evidence="8" type="ORF">KUTeg_012050</name>
</gene>
<evidence type="ECO:0000256" key="3">
    <source>
        <dbReference type="ARBA" id="ARBA00022771"/>
    </source>
</evidence>
<organism evidence="8 9">
    <name type="scientific">Tegillarca granosa</name>
    <name type="common">Malaysian cockle</name>
    <name type="synonym">Anadara granosa</name>
    <dbReference type="NCBI Taxonomy" id="220873"/>
    <lineage>
        <taxon>Eukaryota</taxon>
        <taxon>Metazoa</taxon>
        <taxon>Spiralia</taxon>
        <taxon>Lophotrochozoa</taxon>
        <taxon>Mollusca</taxon>
        <taxon>Bivalvia</taxon>
        <taxon>Autobranchia</taxon>
        <taxon>Pteriomorphia</taxon>
        <taxon>Arcoida</taxon>
        <taxon>Arcoidea</taxon>
        <taxon>Arcidae</taxon>
        <taxon>Tegillarca</taxon>
    </lineage>
</organism>
<keyword evidence="9" id="KW-1185">Reference proteome</keyword>
<dbReference type="InterPro" id="IPR006612">
    <property type="entry name" value="THAP_Znf"/>
</dbReference>
<keyword evidence="3 6" id="KW-0863">Zinc-finger</keyword>
<evidence type="ECO:0000256" key="6">
    <source>
        <dbReference type="PROSITE-ProRule" id="PRU00309"/>
    </source>
</evidence>
<feature type="domain" description="THAP-type" evidence="7">
    <location>
        <begin position="71"/>
        <end position="153"/>
    </location>
</feature>
<name>A0ABQ9F3K9_TEGGR</name>
<accession>A0ABQ9F3K9</accession>